<feature type="transmembrane region" description="Helical" evidence="1">
    <location>
        <begin position="7"/>
        <end position="28"/>
    </location>
</feature>
<dbReference type="Proteomes" id="UP000256519">
    <property type="component" value="Unassembled WGS sequence"/>
</dbReference>
<organism evidence="2 3">
    <name type="scientific">Priestia megaterium</name>
    <name type="common">Bacillus megaterium</name>
    <dbReference type="NCBI Taxonomy" id="1404"/>
    <lineage>
        <taxon>Bacteria</taxon>
        <taxon>Bacillati</taxon>
        <taxon>Bacillota</taxon>
        <taxon>Bacilli</taxon>
        <taxon>Bacillales</taxon>
        <taxon>Bacillaceae</taxon>
        <taxon>Priestia</taxon>
    </lineage>
</organism>
<dbReference type="EMBL" id="PQWM01000007">
    <property type="protein sequence ID" value="RDZ16185.1"/>
    <property type="molecule type" value="Genomic_DNA"/>
</dbReference>
<comment type="caution">
    <text evidence="2">The sequence shown here is derived from an EMBL/GenBank/DDBJ whole genome shotgun (WGS) entry which is preliminary data.</text>
</comment>
<dbReference type="AlphaFoldDB" id="A0A3D8X6V0"/>
<sequence>MSKYIGIFFLNLFIGIILYFVLASLLMTGDNAAEEAINTFGFIIIVFLSFLIAQMYYLIHSICLLSYLPRKL</sequence>
<gene>
    <name evidence="2" type="ORF">C3744_06530</name>
</gene>
<proteinExistence type="predicted"/>
<keyword evidence="1" id="KW-0812">Transmembrane</keyword>
<feature type="transmembrane region" description="Helical" evidence="1">
    <location>
        <begin position="40"/>
        <end position="68"/>
    </location>
</feature>
<evidence type="ECO:0000313" key="3">
    <source>
        <dbReference type="Proteomes" id="UP000256519"/>
    </source>
</evidence>
<name>A0A3D8X6V0_PRIMG</name>
<keyword evidence="1" id="KW-0472">Membrane</keyword>
<evidence type="ECO:0000313" key="2">
    <source>
        <dbReference type="EMBL" id="RDZ16185.1"/>
    </source>
</evidence>
<protein>
    <submittedName>
        <fullName evidence="2">Uncharacterized protein</fullName>
    </submittedName>
</protein>
<evidence type="ECO:0000256" key="1">
    <source>
        <dbReference type="SAM" id="Phobius"/>
    </source>
</evidence>
<reference evidence="2 3" key="1">
    <citation type="journal article" date="2018" name="Appl. Environ. Microbiol.">
        <title>Antimicrobial susceptibility testing and tentative epidemiological cut-off values of five Bacillus species relevant for use as animal feed additives or for plant protection.</title>
        <authorList>
            <person name="Agerso Y."/>
            <person name="Stuer-Lauridsen B."/>
            <person name="Bjerre K."/>
            <person name="Jensen M.G."/>
            <person name="Johansen E."/>
            <person name="Bennedsen M."/>
            <person name="Brockmann E."/>
            <person name="Nielsen B."/>
        </authorList>
    </citation>
    <scope>NUCLEOTIDE SEQUENCE [LARGE SCALE GENOMIC DNA]</scope>
    <source>
        <strain evidence="2 3">CHCC20162</strain>
    </source>
</reference>
<keyword evidence="1" id="KW-1133">Transmembrane helix</keyword>
<accession>A0A3D8X6V0</accession>